<keyword evidence="1" id="KW-0472">Membrane</keyword>
<feature type="transmembrane region" description="Helical" evidence="1">
    <location>
        <begin position="68"/>
        <end position="86"/>
    </location>
</feature>
<organism evidence="2 3">
    <name type="scientific">Malus baccata</name>
    <name type="common">Siberian crab apple</name>
    <name type="synonym">Pyrus baccata</name>
    <dbReference type="NCBI Taxonomy" id="106549"/>
    <lineage>
        <taxon>Eukaryota</taxon>
        <taxon>Viridiplantae</taxon>
        <taxon>Streptophyta</taxon>
        <taxon>Embryophyta</taxon>
        <taxon>Tracheophyta</taxon>
        <taxon>Spermatophyta</taxon>
        <taxon>Magnoliopsida</taxon>
        <taxon>eudicotyledons</taxon>
        <taxon>Gunneridae</taxon>
        <taxon>Pentapetalae</taxon>
        <taxon>rosids</taxon>
        <taxon>fabids</taxon>
        <taxon>Rosales</taxon>
        <taxon>Rosaceae</taxon>
        <taxon>Amygdaloideae</taxon>
        <taxon>Maleae</taxon>
        <taxon>Malus</taxon>
    </lineage>
</organism>
<keyword evidence="1" id="KW-0812">Transmembrane</keyword>
<keyword evidence="1" id="KW-1133">Transmembrane helix</keyword>
<name>A0A540NSH0_MALBA</name>
<dbReference type="EMBL" id="VIEB01000007">
    <property type="protein sequence ID" value="TQE13981.1"/>
    <property type="molecule type" value="Genomic_DNA"/>
</dbReference>
<evidence type="ECO:0000313" key="3">
    <source>
        <dbReference type="Proteomes" id="UP000315295"/>
    </source>
</evidence>
<keyword evidence="3" id="KW-1185">Reference proteome</keyword>
<feature type="transmembrane region" description="Helical" evidence="1">
    <location>
        <begin position="40"/>
        <end position="61"/>
    </location>
</feature>
<reference evidence="2 3" key="1">
    <citation type="journal article" date="2019" name="G3 (Bethesda)">
        <title>Sequencing of a Wild Apple (Malus baccata) Genome Unravels the Differences Between Cultivated and Wild Apple Species Regarding Disease Resistance and Cold Tolerance.</title>
        <authorList>
            <person name="Chen X."/>
        </authorList>
    </citation>
    <scope>NUCLEOTIDE SEQUENCE [LARGE SCALE GENOMIC DNA]</scope>
    <source>
        <strain evidence="3">cv. Shandingzi</strain>
        <tissue evidence="2">Leaves</tissue>
    </source>
</reference>
<evidence type="ECO:0000313" key="2">
    <source>
        <dbReference type="EMBL" id="TQE13981.1"/>
    </source>
</evidence>
<gene>
    <name evidence="2" type="ORF">C1H46_000403</name>
</gene>
<evidence type="ECO:0000256" key="1">
    <source>
        <dbReference type="SAM" id="Phobius"/>
    </source>
</evidence>
<protein>
    <submittedName>
        <fullName evidence="2">Uncharacterized protein</fullName>
    </submittedName>
</protein>
<proteinExistence type="predicted"/>
<dbReference type="AlphaFoldDB" id="A0A540NSH0"/>
<sequence length="105" mass="12250">MNPRRMCLYQSRKGSFRITFNKGRPFASSIIFNLRTHESLGFVVTILCFTIENIIIAVLAYEINFKKVLKFFSGFFLGAYGFFYEVELSKWLDNKLIIFIVDDLG</sequence>
<comment type="caution">
    <text evidence="2">The sequence shown here is derived from an EMBL/GenBank/DDBJ whole genome shotgun (WGS) entry which is preliminary data.</text>
</comment>
<dbReference type="Proteomes" id="UP000315295">
    <property type="component" value="Unassembled WGS sequence"/>
</dbReference>
<accession>A0A540NSH0</accession>